<evidence type="ECO:0000313" key="6">
    <source>
        <dbReference type="EMBL" id="SES78303.1"/>
    </source>
</evidence>
<evidence type="ECO:0000256" key="1">
    <source>
        <dbReference type="ARBA" id="ARBA00006479"/>
    </source>
</evidence>
<dbReference type="SUPFAM" id="SSF46785">
    <property type="entry name" value="Winged helix' DNA-binding domain"/>
    <property type="match status" value="1"/>
</dbReference>
<dbReference type="PANTHER" id="PTHR18964:SF175">
    <property type="entry name" value="N-ACETYLGLUCOSAMINE REPRESSOR"/>
    <property type="match status" value="1"/>
</dbReference>
<dbReference type="PROSITE" id="PS01125">
    <property type="entry name" value="ROK"/>
    <property type="match status" value="1"/>
</dbReference>
<evidence type="ECO:0000313" key="7">
    <source>
        <dbReference type="Proteomes" id="UP000242642"/>
    </source>
</evidence>
<dbReference type="InterPro" id="IPR036390">
    <property type="entry name" value="WH_DNA-bd_sf"/>
</dbReference>
<dbReference type="InterPro" id="IPR036388">
    <property type="entry name" value="WH-like_DNA-bd_sf"/>
</dbReference>
<evidence type="ECO:0000256" key="2">
    <source>
        <dbReference type="ARBA" id="ARBA00023015"/>
    </source>
</evidence>
<dbReference type="Gene3D" id="1.10.10.10">
    <property type="entry name" value="Winged helix-like DNA-binding domain superfamily/Winged helix DNA-binding domain"/>
    <property type="match status" value="1"/>
</dbReference>
<accession>A0A1H9Z9S5</accession>
<dbReference type="AlphaFoldDB" id="A0A1H9Z9S5"/>
<keyword evidence="2" id="KW-0805">Transcription regulation</keyword>
<dbReference type="InterPro" id="IPR043129">
    <property type="entry name" value="ATPase_NBD"/>
</dbReference>
<dbReference type="Pfam" id="PF00480">
    <property type="entry name" value="ROK"/>
    <property type="match status" value="1"/>
</dbReference>
<name>A0A1H9Z9S5_9GAMM</name>
<organism evidence="6 7">
    <name type="scientific">Thorsellia anophelis DSM 18579</name>
    <dbReference type="NCBI Taxonomy" id="1123402"/>
    <lineage>
        <taxon>Bacteria</taxon>
        <taxon>Pseudomonadati</taxon>
        <taxon>Pseudomonadota</taxon>
        <taxon>Gammaproteobacteria</taxon>
        <taxon>Enterobacterales</taxon>
        <taxon>Thorselliaceae</taxon>
        <taxon>Thorsellia</taxon>
    </lineage>
</organism>
<comment type="similarity">
    <text evidence="1">Belongs to the ROK (NagC/XylR) family.</text>
</comment>
<reference evidence="7" key="1">
    <citation type="submission" date="2016-10" db="EMBL/GenBank/DDBJ databases">
        <authorList>
            <person name="Varghese N."/>
            <person name="Submissions S."/>
        </authorList>
    </citation>
    <scope>NUCLEOTIDE SEQUENCE [LARGE SCALE GENOMIC DNA]</scope>
    <source>
        <strain evidence="7">DSM 18579</strain>
    </source>
</reference>
<dbReference type="InterPro" id="IPR049874">
    <property type="entry name" value="ROK_cs"/>
</dbReference>
<dbReference type="PANTHER" id="PTHR18964">
    <property type="entry name" value="ROK (REPRESSOR, ORF, KINASE) FAMILY"/>
    <property type="match status" value="1"/>
</dbReference>
<dbReference type="GO" id="GO:0003677">
    <property type="term" value="F:DNA binding"/>
    <property type="evidence" value="ECO:0007669"/>
    <property type="project" value="UniProtKB-KW"/>
</dbReference>
<keyword evidence="4" id="KW-0804">Transcription</keyword>
<dbReference type="STRING" id="1123402.SAMN02583745_00487"/>
<proteinExistence type="inferred from homology"/>
<dbReference type="EMBL" id="FOHV01000003">
    <property type="protein sequence ID" value="SES78303.1"/>
    <property type="molecule type" value="Genomic_DNA"/>
</dbReference>
<keyword evidence="5" id="KW-0119">Carbohydrate metabolism</keyword>
<dbReference type="SUPFAM" id="SSF53067">
    <property type="entry name" value="Actin-like ATPase domain"/>
    <property type="match status" value="1"/>
</dbReference>
<keyword evidence="7" id="KW-1185">Reference proteome</keyword>
<gene>
    <name evidence="6" type="ORF">SAMN02583745_00487</name>
</gene>
<protein>
    <submittedName>
        <fullName evidence="6">N-acetylglucosamine repressor</fullName>
    </submittedName>
</protein>
<evidence type="ECO:0000256" key="5">
    <source>
        <dbReference type="ARBA" id="ARBA00023277"/>
    </source>
</evidence>
<evidence type="ECO:0000256" key="3">
    <source>
        <dbReference type="ARBA" id="ARBA00023125"/>
    </source>
</evidence>
<dbReference type="Proteomes" id="UP000242642">
    <property type="component" value="Unassembled WGS sequence"/>
</dbReference>
<keyword evidence="3" id="KW-0238">DNA-binding</keyword>
<dbReference type="InterPro" id="IPR000600">
    <property type="entry name" value="ROK"/>
</dbReference>
<sequence>MEGRGINPQHHTAASLDLVKQINLGTVFRLLDKEEPISRIQLAKLSQLAPASITKIIRQFSEIGLIKEVATQVSTGGRRAVSLALNKHSLRALAIRLGRRNMTLGMYDLSAKLIKEHTIPISGLNQQAVESELVLHTEQFLTQCTCDQNNLIAISITLPGIITDVVHYMPHMKVNQWDIAARLKQHFKVNAFIGHDIRSLALAEHYFGVTASCKDSIFIRIHNGIGAGIIVDGKMFSGKKGHLGEIGHIQMEPSGIQCHCGHIGCLETILSNRTIEQEAQKRIEAGLNTSIPSNPDIHDVIKKALLGDELALDLINRAGYYLGKVIAQLVNLLNPEKIVLSGELTQAHSLLLPNIKKLIQSESLPNFNQSVELGISTLDHNSAIGSFAIIKQALLDGTLLMKLITDNE</sequence>
<dbReference type="Gene3D" id="3.30.420.40">
    <property type="match status" value="2"/>
</dbReference>
<dbReference type="CDD" id="cd24075">
    <property type="entry name" value="ASKHA_ATPase_ROK_NagC"/>
    <property type="match status" value="1"/>
</dbReference>
<evidence type="ECO:0000256" key="4">
    <source>
        <dbReference type="ARBA" id="ARBA00023163"/>
    </source>
</evidence>
<dbReference type="FunFam" id="1.10.10.10:FF:000045">
    <property type="entry name" value="ROK family transcriptional regulator"/>
    <property type="match status" value="1"/>
</dbReference>
<dbReference type="GO" id="GO:0006355">
    <property type="term" value="P:regulation of DNA-templated transcription"/>
    <property type="evidence" value="ECO:0007669"/>
    <property type="project" value="UniProtKB-ARBA"/>
</dbReference>